<accession>A0A7U2F8W9</accession>
<dbReference type="KEGG" id="pno:SNOG_09422"/>
<dbReference type="GO" id="GO:0020037">
    <property type="term" value="F:heme binding"/>
    <property type="evidence" value="ECO:0007669"/>
    <property type="project" value="InterPro"/>
</dbReference>
<name>A0A7U2F8W9_PHANO</name>
<evidence type="ECO:0000256" key="1">
    <source>
        <dbReference type="SAM" id="Phobius"/>
    </source>
</evidence>
<keyword evidence="1" id="KW-0812">Transmembrane</keyword>
<proteinExistence type="predicted"/>
<evidence type="ECO:0000313" key="3">
    <source>
        <dbReference type="Proteomes" id="UP000663193"/>
    </source>
</evidence>
<reference evidence="3" key="1">
    <citation type="journal article" date="2021" name="BMC Genomics">
        <title>Chromosome-level genome assembly and manually-curated proteome of model necrotroph Parastagonospora nodorum Sn15 reveals a genome-wide trove of candidate effector homologs, and redundancy of virulence-related functions within an accessory chromosome.</title>
        <authorList>
            <person name="Bertazzoni S."/>
            <person name="Jones D.A.B."/>
            <person name="Phan H.T."/>
            <person name="Tan K.-C."/>
            <person name="Hane J.K."/>
        </authorList>
    </citation>
    <scope>NUCLEOTIDE SEQUENCE [LARGE SCALE GENOMIC DNA]</scope>
    <source>
        <strain evidence="3">SN15 / ATCC MYA-4574 / FGSC 10173)</strain>
    </source>
</reference>
<dbReference type="GO" id="GO:0016705">
    <property type="term" value="F:oxidoreductase activity, acting on paired donors, with incorporation or reduction of molecular oxygen"/>
    <property type="evidence" value="ECO:0007669"/>
    <property type="project" value="InterPro"/>
</dbReference>
<feature type="transmembrane region" description="Helical" evidence="1">
    <location>
        <begin position="21"/>
        <end position="41"/>
    </location>
</feature>
<dbReference type="RefSeq" id="XP_001799716.1">
    <property type="nucleotide sequence ID" value="XM_001799664.1"/>
</dbReference>
<dbReference type="Gene3D" id="1.10.630.10">
    <property type="entry name" value="Cytochrome P450"/>
    <property type="match status" value="1"/>
</dbReference>
<keyword evidence="3" id="KW-1185">Reference proteome</keyword>
<dbReference type="SUPFAM" id="SSF48264">
    <property type="entry name" value="Cytochrome P450"/>
    <property type="match status" value="1"/>
</dbReference>
<gene>
    <name evidence="2" type="ORF">JI435_094220</name>
</gene>
<dbReference type="GO" id="GO:0004497">
    <property type="term" value="F:monooxygenase activity"/>
    <property type="evidence" value="ECO:0007669"/>
    <property type="project" value="InterPro"/>
</dbReference>
<dbReference type="PANTHER" id="PTHR24306:SF7">
    <property type="entry name" value="AHBB"/>
    <property type="match status" value="1"/>
</dbReference>
<dbReference type="AlphaFoldDB" id="A0A7U2F8W9"/>
<dbReference type="PANTHER" id="PTHR24306">
    <property type="match status" value="1"/>
</dbReference>
<keyword evidence="1" id="KW-1133">Transmembrane helix</keyword>
<evidence type="ECO:0000313" key="2">
    <source>
        <dbReference type="EMBL" id="QRD00899.1"/>
    </source>
</evidence>
<dbReference type="Proteomes" id="UP000663193">
    <property type="component" value="Chromosome 11"/>
</dbReference>
<keyword evidence="1" id="KW-0472">Membrane</keyword>
<dbReference type="VEuPathDB" id="FungiDB:JI435_094220"/>
<dbReference type="GO" id="GO:0005506">
    <property type="term" value="F:iron ion binding"/>
    <property type="evidence" value="ECO:0007669"/>
    <property type="project" value="InterPro"/>
</dbReference>
<dbReference type="EMBL" id="CP069033">
    <property type="protein sequence ID" value="QRD00899.1"/>
    <property type="molecule type" value="Genomic_DNA"/>
</dbReference>
<organism evidence="2 3">
    <name type="scientific">Phaeosphaeria nodorum (strain SN15 / ATCC MYA-4574 / FGSC 10173)</name>
    <name type="common">Glume blotch fungus</name>
    <name type="synonym">Parastagonospora nodorum</name>
    <dbReference type="NCBI Taxonomy" id="321614"/>
    <lineage>
        <taxon>Eukaryota</taxon>
        <taxon>Fungi</taxon>
        <taxon>Dikarya</taxon>
        <taxon>Ascomycota</taxon>
        <taxon>Pezizomycotina</taxon>
        <taxon>Dothideomycetes</taxon>
        <taxon>Pleosporomycetidae</taxon>
        <taxon>Pleosporales</taxon>
        <taxon>Pleosporineae</taxon>
        <taxon>Phaeosphaeriaceae</taxon>
        <taxon>Parastagonospora</taxon>
    </lineage>
</organism>
<dbReference type="InterPro" id="IPR036396">
    <property type="entry name" value="Cyt_P450_sf"/>
</dbReference>
<protein>
    <submittedName>
        <fullName evidence="2">Uncharacterized protein</fullName>
    </submittedName>
</protein>
<sequence>MGSLRTLFLGVYTSNVIIRALFLPSFHVLLFSPFLTLAGWYLGFGQTIKTYIPEDFSWFDLLPQIAVLTVVVLLPTRLLSGSGGVSKSSDGKRRAQSLPYWIPGVRHFWSIISGGEAWLNGVRNSTFESIVSYNTFGSKHNIVLNDTLTEDSILTQISNQSSNLEVPDTTKWAVLRNAFSIPSNAKPQYFQIESDIEKSVVAEVYEQMLALMSPTLNTLSESLPDFVTFNSSIVDQMQWERVANVELSDGTSEAECDLFALVNEFCCNAILPPIVGSQFTESYQLLATDLAAFNSRYWALALGLPRLSPIQGLPGAALSQKRLVYNFTKMFSELANPPVRRVPDDDESVSGEETDADVLTPVVKLNELFTKHDLSLNARASITLQLVHDIVAGVVPLVFWTLMHVYASSEGPAAEAFGVIPIGKIIAETKAWAQAFQPPSIHPAFPSPPAIIFDPTFSQLPADLMPYLHSCMNESRRLYSCSALTYLIKSPITLSDPNPSVQQETWILDANSYLDIGLSQSLISSSPAIFPDPTSYKPDRFTTSPPTPPTSPSHLYKSALVLAILTGIFQLWEISPAPKKSFFDHMQEAREEAQIRAAPLTSERLEAKDAQLKEKREKEGKVEKWVMPKAVDGASIKVPKADVRVRIRRREGLPAGGFGMRRVG</sequence>
<dbReference type="OrthoDB" id="3366823at2759"/>